<evidence type="ECO:0000256" key="2">
    <source>
        <dbReference type="ARBA" id="ARBA00004613"/>
    </source>
</evidence>
<evidence type="ECO:0000256" key="4">
    <source>
        <dbReference type="ARBA" id="ARBA00022723"/>
    </source>
</evidence>
<dbReference type="AlphaFoldDB" id="A0A0D2MB47"/>
<dbReference type="OrthoDB" id="2019572at2759"/>
<keyword evidence="5" id="KW-0732">Signal</keyword>
<comment type="subcellular location">
    <subcellularLocation>
        <location evidence="2">Secreted</location>
    </subcellularLocation>
</comment>
<dbReference type="STRING" id="945553.A0A0D2MB47"/>
<gene>
    <name evidence="12" type="ORF">HYPSUDRAFT_1090757</name>
</gene>
<keyword evidence="8" id="KW-0503">Monooxygenase</keyword>
<reference evidence="13" key="1">
    <citation type="submission" date="2014-04" db="EMBL/GenBank/DDBJ databases">
        <title>Evolutionary Origins and Diversification of the Mycorrhizal Mutualists.</title>
        <authorList>
            <consortium name="DOE Joint Genome Institute"/>
            <consortium name="Mycorrhizal Genomics Consortium"/>
            <person name="Kohler A."/>
            <person name="Kuo A."/>
            <person name="Nagy L.G."/>
            <person name="Floudas D."/>
            <person name="Copeland A."/>
            <person name="Barry K.W."/>
            <person name="Cichocki N."/>
            <person name="Veneault-Fourrey C."/>
            <person name="LaButti K."/>
            <person name="Lindquist E.A."/>
            <person name="Lipzen A."/>
            <person name="Lundell T."/>
            <person name="Morin E."/>
            <person name="Murat C."/>
            <person name="Riley R."/>
            <person name="Ohm R."/>
            <person name="Sun H."/>
            <person name="Tunlid A."/>
            <person name="Henrissat B."/>
            <person name="Grigoriev I.V."/>
            <person name="Hibbett D.S."/>
            <person name="Martin F."/>
        </authorList>
    </citation>
    <scope>NUCLEOTIDE SEQUENCE [LARGE SCALE GENOMIC DNA]</scope>
    <source>
        <strain evidence="13">FD-334 SS-4</strain>
    </source>
</reference>
<comment type="cofactor">
    <cofactor evidence="1">
        <name>Cu(2+)</name>
        <dbReference type="ChEBI" id="CHEBI:29036"/>
    </cofactor>
</comment>
<accession>A0A0D2MB47</accession>
<keyword evidence="6" id="KW-0560">Oxidoreductase</keyword>
<evidence type="ECO:0000256" key="3">
    <source>
        <dbReference type="ARBA" id="ARBA00022525"/>
    </source>
</evidence>
<dbReference type="GO" id="GO:0005576">
    <property type="term" value="C:extracellular region"/>
    <property type="evidence" value="ECO:0007669"/>
    <property type="project" value="UniProtKB-SubCell"/>
</dbReference>
<dbReference type="GO" id="GO:0046872">
    <property type="term" value="F:metal ion binding"/>
    <property type="evidence" value="ECO:0007669"/>
    <property type="project" value="UniProtKB-KW"/>
</dbReference>
<name>A0A0D2MB47_HYPSF</name>
<keyword evidence="10" id="KW-0325">Glycoprotein</keyword>
<proteinExistence type="inferred from homology"/>
<evidence type="ECO:0000313" key="13">
    <source>
        <dbReference type="Proteomes" id="UP000054270"/>
    </source>
</evidence>
<evidence type="ECO:0000256" key="1">
    <source>
        <dbReference type="ARBA" id="ARBA00001973"/>
    </source>
</evidence>
<keyword evidence="9" id="KW-1015">Disulfide bond</keyword>
<comment type="similarity">
    <text evidence="11">Belongs to the polysaccharide monooxygenase AA14 family.</text>
</comment>
<evidence type="ECO:0000256" key="11">
    <source>
        <dbReference type="ARBA" id="ARBA00046340"/>
    </source>
</evidence>
<evidence type="ECO:0000256" key="5">
    <source>
        <dbReference type="ARBA" id="ARBA00022729"/>
    </source>
</evidence>
<evidence type="ECO:0000256" key="7">
    <source>
        <dbReference type="ARBA" id="ARBA00023008"/>
    </source>
</evidence>
<keyword evidence="4" id="KW-0479">Metal-binding</keyword>
<evidence type="ECO:0000256" key="10">
    <source>
        <dbReference type="ARBA" id="ARBA00023180"/>
    </source>
</evidence>
<dbReference type="GO" id="GO:0004497">
    <property type="term" value="F:monooxygenase activity"/>
    <property type="evidence" value="ECO:0007669"/>
    <property type="project" value="UniProtKB-KW"/>
</dbReference>
<dbReference type="EMBL" id="KN817565">
    <property type="protein sequence ID" value="KJA20613.1"/>
    <property type="molecule type" value="Genomic_DNA"/>
</dbReference>
<keyword evidence="7" id="KW-0186">Copper</keyword>
<dbReference type="Pfam" id="PF22810">
    <property type="entry name" value="LPMO_AA14"/>
    <property type="match status" value="1"/>
</dbReference>
<evidence type="ECO:0008006" key="14">
    <source>
        <dbReference type="Google" id="ProtNLM"/>
    </source>
</evidence>
<evidence type="ECO:0000256" key="6">
    <source>
        <dbReference type="ARBA" id="ARBA00023002"/>
    </source>
</evidence>
<organism evidence="12 13">
    <name type="scientific">Hypholoma sublateritium (strain FD-334 SS-4)</name>
    <dbReference type="NCBI Taxonomy" id="945553"/>
    <lineage>
        <taxon>Eukaryota</taxon>
        <taxon>Fungi</taxon>
        <taxon>Dikarya</taxon>
        <taxon>Basidiomycota</taxon>
        <taxon>Agaricomycotina</taxon>
        <taxon>Agaricomycetes</taxon>
        <taxon>Agaricomycetidae</taxon>
        <taxon>Agaricales</taxon>
        <taxon>Agaricineae</taxon>
        <taxon>Strophariaceae</taxon>
        <taxon>Hypholoma</taxon>
    </lineage>
</organism>
<evidence type="ECO:0000256" key="9">
    <source>
        <dbReference type="ARBA" id="ARBA00023157"/>
    </source>
</evidence>
<evidence type="ECO:0000256" key="8">
    <source>
        <dbReference type="ARBA" id="ARBA00023033"/>
    </source>
</evidence>
<evidence type="ECO:0000313" key="12">
    <source>
        <dbReference type="EMBL" id="KJA20613.1"/>
    </source>
</evidence>
<dbReference type="OMA" id="VAAWHKG"/>
<protein>
    <recommendedName>
        <fullName evidence="14">Lytic polysaccharide monooxygenase</fullName>
    </recommendedName>
</protein>
<dbReference type="InterPro" id="IPR054497">
    <property type="entry name" value="LPMO_AA14"/>
</dbReference>
<dbReference type="Proteomes" id="UP000054270">
    <property type="component" value="Unassembled WGS sequence"/>
</dbReference>
<keyword evidence="3" id="KW-0964">Secreted</keyword>
<sequence>MSMTLGRRCLARALYIVAGILLWSHKLVWVADAHVAAWHKGMYCLNGTEIGIDDDNTNSAVQPLYQLHKTDWWMHHFNGCDGFPPVDGDFLELQHSLGLDDSPANGEFTVELAVNRAFTTLSYNASKAAIYGDGQDHPGLGITLEGKRDNLVVHAQNESMAAGTIFAISYTSDINQVTEDSLVVFTVLPNTPWQRLATYHVPNLPACPDRGCICSWGWVADNCGEPNMYMEPFKCKVTGSTGDRSVSRATAPIWCEGNQSQCVGGAKQMVFYNQLEGNNVEVSGTDRSGQPKSPTYNTKMGFTAGKQHHTLGFGCARWLIVGGKLGAQNDIFNATATVPTTFIPPLSTPTQSSKAHIQSLVKIHYTWFFFSLWTFLGIPLP</sequence>
<keyword evidence="13" id="KW-1185">Reference proteome</keyword>